<dbReference type="OrthoDB" id="9810259at2"/>
<evidence type="ECO:0000256" key="3">
    <source>
        <dbReference type="ARBA" id="ARBA00022670"/>
    </source>
</evidence>
<gene>
    <name evidence="9 11" type="primary">lspA</name>
    <name evidence="11" type="ORF">CRV12_01940</name>
</gene>
<feature type="active site" evidence="9">
    <location>
        <position position="140"/>
    </location>
</feature>
<keyword evidence="6 9" id="KW-0378">Hydrolase</keyword>
<dbReference type="AlphaFoldDB" id="A0A2P5T064"/>
<dbReference type="EC" id="3.4.23.36" evidence="9"/>
<comment type="pathway">
    <text evidence="9">Protein modification; lipoprotein biosynthesis (signal peptide cleavage).</text>
</comment>
<evidence type="ECO:0000313" key="12">
    <source>
        <dbReference type="Proteomes" id="UP000296153"/>
    </source>
</evidence>
<dbReference type="NCBIfam" id="TIGR00077">
    <property type="entry name" value="lspA"/>
    <property type="match status" value="1"/>
</dbReference>
<feature type="active site" evidence="9">
    <location>
        <position position="122"/>
    </location>
</feature>
<keyword evidence="7 9" id="KW-1133">Transmembrane helix</keyword>
<evidence type="ECO:0000256" key="9">
    <source>
        <dbReference type="HAMAP-Rule" id="MF_00161"/>
    </source>
</evidence>
<dbReference type="UniPathway" id="UPA00665"/>
<sequence>MNKPIKLTNLLWLWLVLIVIIIDIYSKKEIMHNMCLYETRQLTSFLNMFYCHNYGIAFSFLADGKNWQRLLFISISIIVSIFLLISISYNNSNSMISVAYALIMGGALSNSIDRFYNGFIVDFIDLHVKNLHFATFNIADCSIFIGVILLMIKNFNYQ</sequence>
<keyword evidence="5 9" id="KW-0064">Aspartyl protease</keyword>
<dbReference type="Proteomes" id="UP000296153">
    <property type="component" value="Unassembled WGS sequence"/>
</dbReference>
<dbReference type="GO" id="GO:0005886">
    <property type="term" value="C:plasma membrane"/>
    <property type="evidence" value="ECO:0007669"/>
    <property type="project" value="UniProtKB-SubCell"/>
</dbReference>
<feature type="transmembrane region" description="Helical" evidence="9">
    <location>
        <begin position="133"/>
        <end position="152"/>
    </location>
</feature>
<proteinExistence type="inferred from homology"/>
<organism evidence="11 12">
    <name type="scientific">Candidatus Pantoea edessiphila</name>
    <dbReference type="NCBI Taxonomy" id="2044610"/>
    <lineage>
        <taxon>Bacteria</taxon>
        <taxon>Pseudomonadati</taxon>
        <taxon>Pseudomonadota</taxon>
        <taxon>Gammaproteobacteria</taxon>
        <taxon>Enterobacterales</taxon>
        <taxon>Erwiniaceae</taxon>
        <taxon>Pantoea</taxon>
    </lineage>
</organism>
<evidence type="ECO:0000256" key="10">
    <source>
        <dbReference type="RuleBase" id="RU004181"/>
    </source>
</evidence>
<evidence type="ECO:0000256" key="5">
    <source>
        <dbReference type="ARBA" id="ARBA00022750"/>
    </source>
</evidence>
<comment type="subcellular location">
    <subcellularLocation>
        <location evidence="9">Cell membrane</location>
        <topology evidence="9">Multi-pass membrane protein</topology>
    </subcellularLocation>
</comment>
<feature type="transmembrane region" description="Helical" evidence="9">
    <location>
        <begin position="95"/>
        <end position="112"/>
    </location>
</feature>
<evidence type="ECO:0000256" key="1">
    <source>
        <dbReference type="ARBA" id="ARBA00006139"/>
    </source>
</evidence>
<protein>
    <recommendedName>
        <fullName evidence="9">Lipoprotein signal peptidase</fullName>
        <ecNumber evidence="9">3.4.23.36</ecNumber>
    </recommendedName>
    <alternativeName>
        <fullName evidence="9">Prolipoprotein signal peptidase</fullName>
    </alternativeName>
    <alternativeName>
        <fullName evidence="9">Signal peptidase II</fullName>
        <shortName evidence="9">SPase II</shortName>
    </alternativeName>
</protein>
<name>A0A2P5T064_9GAMM</name>
<feature type="transmembrane region" description="Helical" evidence="9">
    <location>
        <begin position="7"/>
        <end position="25"/>
    </location>
</feature>
<dbReference type="PANTHER" id="PTHR33695">
    <property type="entry name" value="LIPOPROTEIN SIGNAL PEPTIDASE"/>
    <property type="match status" value="1"/>
</dbReference>
<evidence type="ECO:0000256" key="4">
    <source>
        <dbReference type="ARBA" id="ARBA00022692"/>
    </source>
</evidence>
<comment type="similarity">
    <text evidence="1 9 10">Belongs to the peptidase A8 family.</text>
</comment>
<dbReference type="GO" id="GO:0004190">
    <property type="term" value="F:aspartic-type endopeptidase activity"/>
    <property type="evidence" value="ECO:0007669"/>
    <property type="project" value="UniProtKB-UniRule"/>
</dbReference>
<comment type="caution">
    <text evidence="11">The sequence shown here is derived from an EMBL/GenBank/DDBJ whole genome shotgun (WGS) entry which is preliminary data.</text>
</comment>
<dbReference type="EMBL" id="PDKT01000002">
    <property type="protein sequence ID" value="PPI87956.1"/>
    <property type="molecule type" value="Genomic_DNA"/>
</dbReference>
<evidence type="ECO:0000256" key="6">
    <source>
        <dbReference type="ARBA" id="ARBA00022801"/>
    </source>
</evidence>
<comment type="function">
    <text evidence="9">This protein specifically catalyzes the removal of signal peptides from prolipoproteins.</text>
</comment>
<dbReference type="RefSeq" id="WP_136130984.1">
    <property type="nucleotide sequence ID" value="NZ_PDKT01000002.1"/>
</dbReference>
<evidence type="ECO:0000256" key="7">
    <source>
        <dbReference type="ARBA" id="ARBA00022989"/>
    </source>
</evidence>
<comment type="catalytic activity">
    <reaction evidence="9">
        <text>Release of signal peptides from bacterial membrane prolipoproteins. Hydrolyzes -Xaa-Yaa-Zaa-|-(S,diacylglyceryl)Cys-, in which Xaa is hydrophobic (preferably Leu), and Yaa (Ala or Ser) and Zaa (Gly or Ala) have small, neutral side chains.</text>
        <dbReference type="EC" id="3.4.23.36"/>
    </reaction>
</comment>
<dbReference type="Pfam" id="PF01252">
    <property type="entry name" value="Peptidase_A8"/>
    <property type="match status" value="1"/>
</dbReference>
<reference evidence="11 12" key="1">
    <citation type="journal article" date="2018" name="Genome Biol. Evol.">
        <title>Cladogenesis and Genomic Streamlining in Extracellular Endosymbionts of Tropical Stink Bugs.</title>
        <authorList>
            <person name="Otero-Bravo A."/>
            <person name="Goffredi S."/>
            <person name="Sabree Z.L."/>
        </authorList>
    </citation>
    <scope>NUCLEOTIDE SEQUENCE [LARGE SCALE GENOMIC DNA]</scope>
    <source>
        <strain evidence="11 12">SoEE</strain>
    </source>
</reference>
<dbReference type="PANTHER" id="PTHR33695:SF1">
    <property type="entry name" value="LIPOPROTEIN SIGNAL PEPTIDASE"/>
    <property type="match status" value="1"/>
</dbReference>
<accession>A0A2P5T064</accession>
<feature type="transmembrane region" description="Helical" evidence="9">
    <location>
        <begin position="70"/>
        <end position="89"/>
    </location>
</feature>
<keyword evidence="8 9" id="KW-0472">Membrane</keyword>
<dbReference type="PRINTS" id="PR00781">
    <property type="entry name" value="LIPOSIGPTASE"/>
</dbReference>
<evidence type="ECO:0000256" key="8">
    <source>
        <dbReference type="ARBA" id="ARBA00023136"/>
    </source>
</evidence>
<dbReference type="GO" id="GO:0006508">
    <property type="term" value="P:proteolysis"/>
    <property type="evidence" value="ECO:0007669"/>
    <property type="project" value="UniProtKB-KW"/>
</dbReference>
<keyword evidence="4 9" id="KW-0812">Transmembrane</keyword>
<keyword evidence="2 9" id="KW-1003">Cell membrane</keyword>
<evidence type="ECO:0000313" key="11">
    <source>
        <dbReference type="EMBL" id="PPI87956.1"/>
    </source>
</evidence>
<evidence type="ECO:0000256" key="2">
    <source>
        <dbReference type="ARBA" id="ARBA00022475"/>
    </source>
</evidence>
<dbReference type="HAMAP" id="MF_00161">
    <property type="entry name" value="LspA"/>
    <property type="match status" value="1"/>
</dbReference>
<keyword evidence="3 9" id="KW-0645">Protease</keyword>
<dbReference type="InterPro" id="IPR001872">
    <property type="entry name" value="Peptidase_A8"/>
</dbReference>